<accession>A0A0B7AMT2</accession>
<proteinExistence type="predicted"/>
<sequence>MKTRLQAIDMVNHTDESVVLHMWSSWTFTAQVGEEIVQEDSGGSVVNISSMIMDVTAVTKAMAKPELDFYPCMLSL</sequence>
<name>A0A0B7AMT2_9EUPU</name>
<gene>
    <name evidence="1" type="primary">ORF129750</name>
</gene>
<dbReference type="EMBL" id="HACG01035258">
    <property type="protein sequence ID" value="CEK82123.1"/>
    <property type="molecule type" value="Transcribed_RNA"/>
</dbReference>
<organism evidence="1">
    <name type="scientific">Arion vulgaris</name>
    <dbReference type="NCBI Taxonomy" id="1028688"/>
    <lineage>
        <taxon>Eukaryota</taxon>
        <taxon>Metazoa</taxon>
        <taxon>Spiralia</taxon>
        <taxon>Lophotrochozoa</taxon>
        <taxon>Mollusca</taxon>
        <taxon>Gastropoda</taxon>
        <taxon>Heterobranchia</taxon>
        <taxon>Euthyneura</taxon>
        <taxon>Panpulmonata</taxon>
        <taxon>Eupulmonata</taxon>
        <taxon>Stylommatophora</taxon>
        <taxon>Helicina</taxon>
        <taxon>Arionoidea</taxon>
        <taxon>Arionidae</taxon>
        <taxon>Arion</taxon>
    </lineage>
</organism>
<reference evidence="1" key="1">
    <citation type="submission" date="2014-12" db="EMBL/GenBank/DDBJ databases">
        <title>Insight into the proteome of Arion vulgaris.</title>
        <authorList>
            <person name="Aradska J."/>
            <person name="Bulat T."/>
            <person name="Smidak R."/>
            <person name="Sarate P."/>
            <person name="Gangsoo J."/>
            <person name="Sialana F."/>
            <person name="Bilban M."/>
            <person name="Lubec G."/>
        </authorList>
    </citation>
    <scope>NUCLEOTIDE SEQUENCE</scope>
    <source>
        <tissue evidence="1">Skin</tissue>
    </source>
</reference>
<evidence type="ECO:0000313" key="1">
    <source>
        <dbReference type="EMBL" id="CEK82123.1"/>
    </source>
</evidence>
<dbReference type="AlphaFoldDB" id="A0A0B7AMT2"/>
<protein>
    <submittedName>
        <fullName evidence="1">Uncharacterized protein</fullName>
    </submittedName>
</protein>